<dbReference type="InterPro" id="IPR009081">
    <property type="entry name" value="PP-bd_ACP"/>
</dbReference>
<dbReference type="Gene3D" id="3.30.300.30">
    <property type="match status" value="1"/>
</dbReference>
<accession>A0A316V612</accession>
<keyword evidence="9" id="KW-1185">Reference proteome</keyword>
<name>A0A316V612_9BASI</name>
<dbReference type="InterPro" id="IPR006162">
    <property type="entry name" value="Ppantetheine_attach_site"/>
</dbReference>
<dbReference type="InterPro" id="IPR012728">
    <property type="entry name" value="Pls/PosA_C"/>
</dbReference>
<sequence length="1519" mass="166493">MANFDRCALFAETQREAPLPPAGVETLPDLFEWQAKQRKDATLFSFYDGQETPRVVSYEQAYEQTLSSSHKLCKLLAKTTEPYSGTSVIGIWLEKSIELHLAILAATFSGSTWLPFDPDAPSARITACLKDSQAQLIICDRAHLQLAYEATNELSNTNVVLIDDILDSTQATTSTPLTRPCKTQPHEAAYMIYTSGSTGTPKGIEIPHGAALTFALSERTVLQTDQEDIVWQGFSPAFDMFIEEVWVSIAGGAHLTIGSREECRDVPSLGGADGLWAQRGVTLVNAVPTLINIMTSLDDQCGLPPQVRLLNLGGEACPPALVNRLWHQNLQIINTYGPSETTVTATFQELFPNETVTIGKPLPSYHALILPIADDHEGPGPAPTAPLPIQEGIEGELAIGGSCLGNGYVGRPELTAEKFIRHPFGSKEERLYRTGDRVRLDAKHNLIFLGRIDTQVKHRGFRIELGEIECALSSHPNVQTVSVILSSVKTRLEAYVVNKGASSIDIQELRSTLTALPAYMQPEAYFFLKAEEMPRLPSGKINAKALQDVSKRMAEIEAESKQAAASEALAQQPDIDPTSDLGILLSFMQTVFPQAPAILPGSDFFDDLGGHSLAAAMLVSKLRKECPEDCPLRGMGLQDIYVCRTPESMVSKYSISSSSEDLEADLEEKEDPIGYNAGGPTGVMTGEIWPVSQTRFILCGIAQIPALIFLWFLQSVQFLVPYLVFIAMHDSVDDIGLAIVATYGAFVVTPFFLFAVALIGKWIVIGKTKPGEYPLYGVYYFRWWFASHLVGMVDLAVIAETPLIRFFWRALGARLGAHVSIGQVLVNCMDLVEIGDDVVLANGVNLTPAVAERGRLILKPVKIGNGSRIGSNSVIEGGSVIENDVELMRVSMVPDGMCIPAGQRWHGSPARFLDASHELGLERRTRPSRARVLATGAVISFLTTFILPIIWFAPQIPTMILFEFVYLHNINYLWAQIAILAIPASFAYLGLVFLEMIFFRWVVLGHVKEGKYRTTSVFFIRKWFVDRLMALSLTILYPVYATLYVIPFLRALGVKIGDRAEVSTASGINFNLTEIGDESFVADNVYIGPVEVRGNAIELRKTVFAKRAFAGNSSVIPQGTTLPSETLVGVLSVAPDPDVCKPLLAGQSCFGSPPVMMPARQAANICHPPHLLYAPKASQIAMRLFIEGARIVLPRAVVIFGIGFGCSIFRVAYQNIGIPEAALLLPFFQVFMFGVPALLFTVLSKWILIGRYKTAEWPLWSNEVWRSEFITSTYDCLAAPSFTNQLTGTPYLAMCFRLFGVKIGKRVTLLHNDITEYDMVTIGDEAIINNNAGAQTHLFEDRVMKIGPVTMEPRSVLKSYSICLPNSRISENGQVGALSLVMKGESVPTNEAWEGAPIAPRRKRRRGLFTSGRDASLNDKTTTASPTIASSASSFKVETTRPSEVPTPTFAFKPGTTLNINPSNTTLVEALQMSDFGRPRGDGSRASSKFTEATATHTRQSSRDTRFGSRNESPKRGQQ</sequence>
<feature type="transmembrane region" description="Helical" evidence="6">
    <location>
        <begin position="973"/>
        <end position="1003"/>
    </location>
</feature>
<keyword evidence="2" id="KW-0597">Phosphoprotein</keyword>
<dbReference type="GO" id="GO:0016874">
    <property type="term" value="F:ligase activity"/>
    <property type="evidence" value="ECO:0007669"/>
    <property type="project" value="UniProtKB-KW"/>
</dbReference>
<keyword evidence="6" id="KW-0812">Transmembrane</keyword>
<evidence type="ECO:0000313" key="8">
    <source>
        <dbReference type="EMBL" id="PWN32936.1"/>
    </source>
</evidence>
<dbReference type="PROSITE" id="PS00012">
    <property type="entry name" value="PHOSPHOPANTETHEINE"/>
    <property type="match status" value="1"/>
</dbReference>
<dbReference type="InterPro" id="IPR042099">
    <property type="entry name" value="ANL_N_sf"/>
</dbReference>
<dbReference type="InterPro" id="IPR011004">
    <property type="entry name" value="Trimer_LpxA-like_sf"/>
</dbReference>
<feature type="compositionally biased region" description="Basic and acidic residues" evidence="5">
    <location>
        <begin position="1501"/>
        <end position="1519"/>
    </location>
</feature>
<dbReference type="EMBL" id="KZ819605">
    <property type="protein sequence ID" value="PWN32936.1"/>
    <property type="molecule type" value="Genomic_DNA"/>
</dbReference>
<dbReference type="STRING" id="1280837.A0A316V612"/>
<evidence type="ECO:0000256" key="4">
    <source>
        <dbReference type="ARBA" id="ARBA00023268"/>
    </source>
</evidence>
<dbReference type="RefSeq" id="XP_025353238.1">
    <property type="nucleotide sequence ID" value="XM_025499446.1"/>
</dbReference>
<dbReference type="Proteomes" id="UP000245771">
    <property type="component" value="Unassembled WGS sequence"/>
</dbReference>
<feature type="compositionally biased region" description="Low complexity" evidence="5">
    <location>
        <begin position="1421"/>
        <end position="1434"/>
    </location>
</feature>
<dbReference type="Gene3D" id="3.40.50.12780">
    <property type="entry name" value="N-terminal domain of ligase-like"/>
    <property type="match status" value="1"/>
</dbReference>
<feature type="transmembrane region" description="Helical" evidence="6">
    <location>
        <begin position="932"/>
        <end position="953"/>
    </location>
</feature>
<keyword evidence="1" id="KW-0596">Phosphopantetheine</keyword>
<dbReference type="PANTHER" id="PTHR45527">
    <property type="entry name" value="NONRIBOSOMAL PEPTIDE SYNTHETASE"/>
    <property type="match status" value="1"/>
</dbReference>
<feature type="transmembrane region" description="Helical" evidence="6">
    <location>
        <begin position="737"/>
        <end position="763"/>
    </location>
</feature>
<dbReference type="PROSITE" id="PS00455">
    <property type="entry name" value="AMP_BINDING"/>
    <property type="match status" value="1"/>
</dbReference>
<dbReference type="CDD" id="cd05930">
    <property type="entry name" value="A_NRPS"/>
    <property type="match status" value="1"/>
</dbReference>
<feature type="transmembrane region" description="Helical" evidence="6">
    <location>
        <begin position="704"/>
        <end position="725"/>
    </location>
</feature>
<dbReference type="PANTHER" id="PTHR45527:SF1">
    <property type="entry name" value="FATTY ACID SYNTHASE"/>
    <property type="match status" value="1"/>
</dbReference>
<dbReference type="InterPro" id="IPR000873">
    <property type="entry name" value="AMP-dep_synth/lig_dom"/>
</dbReference>
<feature type="compositionally biased region" description="Polar residues" evidence="5">
    <location>
        <begin position="1485"/>
        <end position="1499"/>
    </location>
</feature>
<feature type="domain" description="Carrier" evidence="7">
    <location>
        <begin position="575"/>
        <end position="657"/>
    </location>
</feature>
<dbReference type="OrthoDB" id="416786at2759"/>
<proteinExistence type="predicted"/>
<evidence type="ECO:0000256" key="5">
    <source>
        <dbReference type="SAM" id="MobiDB-lite"/>
    </source>
</evidence>
<feature type="transmembrane region" description="Helical" evidence="6">
    <location>
        <begin position="1192"/>
        <end position="1212"/>
    </location>
</feature>
<organism evidence="8 9">
    <name type="scientific">Meira miltonrushii</name>
    <dbReference type="NCBI Taxonomy" id="1280837"/>
    <lineage>
        <taxon>Eukaryota</taxon>
        <taxon>Fungi</taxon>
        <taxon>Dikarya</taxon>
        <taxon>Basidiomycota</taxon>
        <taxon>Ustilaginomycotina</taxon>
        <taxon>Exobasidiomycetes</taxon>
        <taxon>Exobasidiales</taxon>
        <taxon>Brachybasidiaceae</taxon>
        <taxon>Meira</taxon>
    </lineage>
</organism>
<dbReference type="SUPFAM" id="SSF51161">
    <property type="entry name" value="Trimeric LpxA-like enzymes"/>
    <property type="match status" value="3"/>
</dbReference>
<dbReference type="SUPFAM" id="SSF56801">
    <property type="entry name" value="Acetyl-CoA synthetase-like"/>
    <property type="match status" value="1"/>
</dbReference>
<feature type="region of interest" description="Disordered" evidence="5">
    <location>
        <begin position="1475"/>
        <end position="1519"/>
    </location>
</feature>
<dbReference type="GO" id="GO:0031177">
    <property type="term" value="F:phosphopantetheine binding"/>
    <property type="evidence" value="ECO:0007669"/>
    <property type="project" value="TreeGrafter"/>
</dbReference>
<dbReference type="GeneID" id="37021227"/>
<dbReference type="PROSITE" id="PS50075">
    <property type="entry name" value="CARRIER"/>
    <property type="match status" value="1"/>
</dbReference>
<evidence type="ECO:0000256" key="3">
    <source>
        <dbReference type="ARBA" id="ARBA00022598"/>
    </source>
</evidence>
<protein>
    <submittedName>
        <fullName evidence="8">Non-ribosomal peptide synthetase C-terminal</fullName>
    </submittedName>
</protein>
<dbReference type="InParanoid" id="A0A316V612"/>
<evidence type="ECO:0000313" key="9">
    <source>
        <dbReference type="Proteomes" id="UP000245771"/>
    </source>
</evidence>
<keyword evidence="6" id="KW-0472">Membrane</keyword>
<dbReference type="GO" id="GO:0005737">
    <property type="term" value="C:cytoplasm"/>
    <property type="evidence" value="ECO:0007669"/>
    <property type="project" value="TreeGrafter"/>
</dbReference>
<evidence type="ECO:0000256" key="1">
    <source>
        <dbReference type="ARBA" id="ARBA00022450"/>
    </source>
</evidence>
<dbReference type="NCBIfam" id="TIGR02353">
    <property type="entry name" value="NRPS_term_dom"/>
    <property type="match status" value="1"/>
</dbReference>
<dbReference type="InterPro" id="IPR010071">
    <property type="entry name" value="AA_adenyl_dom"/>
</dbReference>
<feature type="transmembrane region" description="Helical" evidence="6">
    <location>
        <begin position="783"/>
        <end position="808"/>
    </location>
</feature>
<keyword evidence="3" id="KW-0436">Ligase</keyword>
<dbReference type="GO" id="GO:0044550">
    <property type="term" value="P:secondary metabolite biosynthetic process"/>
    <property type="evidence" value="ECO:0007669"/>
    <property type="project" value="TreeGrafter"/>
</dbReference>
<dbReference type="InterPro" id="IPR045851">
    <property type="entry name" value="AMP-bd_C_sf"/>
</dbReference>
<reference evidence="8 9" key="1">
    <citation type="journal article" date="2018" name="Mol. Biol. Evol.">
        <title>Broad Genomic Sampling Reveals a Smut Pathogenic Ancestry of the Fungal Clade Ustilaginomycotina.</title>
        <authorList>
            <person name="Kijpornyongpan T."/>
            <person name="Mondo S.J."/>
            <person name="Barry K."/>
            <person name="Sandor L."/>
            <person name="Lee J."/>
            <person name="Lipzen A."/>
            <person name="Pangilinan J."/>
            <person name="LaButti K."/>
            <person name="Hainaut M."/>
            <person name="Henrissat B."/>
            <person name="Grigoriev I.V."/>
            <person name="Spatafora J.W."/>
            <person name="Aime M.C."/>
        </authorList>
    </citation>
    <scope>NUCLEOTIDE SEQUENCE [LARGE SCALE GENOMIC DNA]</scope>
    <source>
        <strain evidence="8 9">MCA 3882</strain>
    </source>
</reference>
<dbReference type="InterPro" id="IPR020845">
    <property type="entry name" value="AMP-binding_CS"/>
</dbReference>
<evidence type="ECO:0000256" key="2">
    <source>
        <dbReference type="ARBA" id="ARBA00022553"/>
    </source>
</evidence>
<dbReference type="GO" id="GO:0043041">
    <property type="term" value="P:amino acid activation for nonribosomal peptide biosynthetic process"/>
    <property type="evidence" value="ECO:0007669"/>
    <property type="project" value="TreeGrafter"/>
</dbReference>
<evidence type="ECO:0000259" key="7">
    <source>
        <dbReference type="PROSITE" id="PS50075"/>
    </source>
</evidence>
<dbReference type="NCBIfam" id="TIGR01733">
    <property type="entry name" value="AA-adenyl-dom"/>
    <property type="match status" value="1"/>
</dbReference>
<dbReference type="Gene3D" id="2.160.10.10">
    <property type="entry name" value="Hexapeptide repeat proteins"/>
    <property type="match status" value="2"/>
</dbReference>
<keyword evidence="6" id="KW-1133">Transmembrane helix</keyword>
<dbReference type="Pfam" id="PF00501">
    <property type="entry name" value="AMP-binding"/>
    <property type="match status" value="1"/>
</dbReference>
<keyword evidence="4" id="KW-0511">Multifunctional enzyme</keyword>
<gene>
    <name evidence="8" type="ORF">FA14DRAFT_162148</name>
</gene>
<feature type="region of interest" description="Disordered" evidence="5">
    <location>
        <begin position="1403"/>
        <end position="1449"/>
    </location>
</feature>
<feature type="transmembrane region" description="Helical" evidence="6">
    <location>
        <begin position="1224"/>
        <end position="1243"/>
    </location>
</feature>
<evidence type="ECO:0000256" key="6">
    <source>
        <dbReference type="SAM" id="Phobius"/>
    </source>
</evidence>